<reference evidence="2" key="1">
    <citation type="journal article" date="2015" name="PLoS Genet.">
        <title>Genome Sequence and Transcriptome Analyses of Chrysochromulina tobin: Metabolic Tools for Enhanced Algal Fitness in the Prominent Order Prymnesiales (Haptophyceae).</title>
        <authorList>
            <person name="Hovde B.T."/>
            <person name="Deodato C.R."/>
            <person name="Hunsperger H.M."/>
            <person name="Ryken S.A."/>
            <person name="Yost W."/>
            <person name="Jha R.K."/>
            <person name="Patterson J."/>
            <person name="Monnat R.J. Jr."/>
            <person name="Barlow S.B."/>
            <person name="Starkenburg S.R."/>
            <person name="Cattolico R.A."/>
        </authorList>
    </citation>
    <scope>NUCLEOTIDE SEQUENCE</scope>
    <source>
        <strain evidence="2">CCMP291</strain>
    </source>
</reference>
<gene>
    <name evidence="1" type="ORF">Ctob_008827</name>
</gene>
<keyword evidence="2" id="KW-1185">Reference proteome</keyword>
<proteinExistence type="predicted"/>
<accession>A0A0M0K3W1</accession>
<evidence type="ECO:0000313" key="1">
    <source>
        <dbReference type="EMBL" id="KOO33484.1"/>
    </source>
</evidence>
<dbReference type="Proteomes" id="UP000037460">
    <property type="component" value="Unassembled WGS sequence"/>
</dbReference>
<name>A0A0M0K3W1_9EUKA</name>
<organism evidence="1 2">
    <name type="scientific">Chrysochromulina tobinii</name>
    <dbReference type="NCBI Taxonomy" id="1460289"/>
    <lineage>
        <taxon>Eukaryota</taxon>
        <taxon>Haptista</taxon>
        <taxon>Haptophyta</taxon>
        <taxon>Prymnesiophyceae</taxon>
        <taxon>Prymnesiales</taxon>
        <taxon>Chrysochromulinaceae</taxon>
        <taxon>Chrysochromulina</taxon>
    </lineage>
</organism>
<comment type="caution">
    <text evidence="1">The sequence shown here is derived from an EMBL/GenBank/DDBJ whole genome shotgun (WGS) entry which is preliminary data.</text>
</comment>
<sequence length="264" mass="29355">MVEHSIAEDSVSVRNIQRALWGEDGGSDRKSGSEALHLAVKLGVALPLTQRDDRAAEHMYTDENVHRFDGLDRFDWETGSGTGPRRSAAAYRQVGDPRYETPEALQRRLALLRAPSIVRACRQFWDTLRLDEDGTMHRGQYMEVHRLLTAALAPEMDEAEWREAAEEDYTDDQRGHTSINLARSIMSIFEVADLWTDSVEEWQYVCFINKLYRRVTKPRVSRKSLWSQAAAAAAVHGANGGVARVAGTKLGGGRGSGSQGASVL</sequence>
<protein>
    <submittedName>
        <fullName evidence="1">Uncharacterized protein</fullName>
    </submittedName>
</protein>
<dbReference type="AlphaFoldDB" id="A0A0M0K3W1"/>
<dbReference type="OrthoDB" id="121313at2759"/>
<evidence type="ECO:0000313" key="2">
    <source>
        <dbReference type="Proteomes" id="UP000037460"/>
    </source>
</evidence>
<dbReference type="EMBL" id="JWZX01001509">
    <property type="protein sequence ID" value="KOO33484.1"/>
    <property type="molecule type" value="Genomic_DNA"/>
</dbReference>